<organism evidence="1">
    <name type="scientific">virus sp. ctFlR8</name>
    <dbReference type="NCBI Taxonomy" id="2825811"/>
    <lineage>
        <taxon>Viruses</taxon>
    </lineage>
</organism>
<accession>A0A8S5RMX0</accession>
<sequence>MNFPIRSSLLMLKFWHKKRRSTRHVSVTFHSL</sequence>
<dbReference type="EMBL" id="BK059128">
    <property type="protein sequence ID" value="DAE32686.1"/>
    <property type="molecule type" value="Genomic_DNA"/>
</dbReference>
<name>A0A8S5RMX0_9VIRU</name>
<evidence type="ECO:0000313" key="1">
    <source>
        <dbReference type="EMBL" id="DAE32686.1"/>
    </source>
</evidence>
<reference evidence="1" key="1">
    <citation type="journal article" date="2021" name="Proc. Natl. Acad. Sci. U.S.A.">
        <title>A Catalog of Tens of Thousands of Viruses from Human Metagenomes Reveals Hidden Associations with Chronic Diseases.</title>
        <authorList>
            <person name="Tisza M.J."/>
            <person name="Buck C.B."/>
        </authorList>
    </citation>
    <scope>NUCLEOTIDE SEQUENCE</scope>
    <source>
        <strain evidence="1">CtFlR8</strain>
    </source>
</reference>
<protein>
    <submittedName>
        <fullName evidence="1">Uncharacterized protein</fullName>
    </submittedName>
</protein>
<proteinExistence type="predicted"/>